<evidence type="ECO:0000256" key="1">
    <source>
        <dbReference type="SAM" id="Phobius"/>
    </source>
</evidence>
<protein>
    <submittedName>
        <fullName evidence="2">Uncharacterized protein</fullName>
    </submittedName>
</protein>
<feature type="transmembrane region" description="Helical" evidence="1">
    <location>
        <begin position="39"/>
        <end position="60"/>
    </location>
</feature>
<dbReference type="EMBL" id="FZNY01000009">
    <property type="protein sequence ID" value="SNS24930.1"/>
    <property type="molecule type" value="Genomic_DNA"/>
</dbReference>
<dbReference type="OrthoDB" id="5471116at2"/>
<dbReference type="RefSeq" id="WP_143337207.1">
    <property type="nucleotide sequence ID" value="NZ_BMEP01000001.1"/>
</dbReference>
<keyword evidence="3" id="KW-1185">Reference proteome</keyword>
<evidence type="ECO:0000313" key="3">
    <source>
        <dbReference type="Proteomes" id="UP000198379"/>
    </source>
</evidence>
<keyword evidence="1" id="KW-0812">Transmembrane</keyword>
<reference evidence="2 3" key="1">
    <citation type="submission" date="2017-06" db="EMBL/GenBank/DDBJ databases">
        <authorList>
            <person name="Kim H.J."/>
            <person name="Triplett B.A."/>
        </authorList>
    </citation>
    <scope>NUCLEOTIDE SEQUENCE [LARGE SCALE GENOMIC DNA]</scope>
    <source>
        <strain evidence="2 3">DSM 25597</strain>
    </source>
</reference>
<dbReference type="Proteomes" id="UP000198379">
    <property type="component" value="Unassembled WGS sequence"/>
</dbReference>
<sequence>MKHLKYEETQSMYWFTLLFGTVTIFIIAATYFQWGSNPISSWLFALPLIVINILPILAFYNMKIVIDSEVASVKFGIGWLHRKIPIQDLDLTTAEVVRLPWYAGIGYRINSKGTFFNTKPGTAVFIKTKNRNTEFFVGTKNGKQIIALLEEIQNA</sequence>
<accession>A0A239CXU3</accession>
<keyword evidence="1" id="KW-1133">Transmembrane helix</keyword>
<dbReference type="AlphaFoldDB" id="A0A239CXU3"/>
<name>A0A239CXU3_9FLAO</name>
<feature type="transmembrane region" description="Helical" evidence="1">
    <location>
        <begin position="12"/>
        <end position="33"/>
    </location>
</feature>
<gene>
    <name evidence="2" type="ORF">SAMN06265376_10937</name>
</gene>
<organism evidence="2 3">
    <name type="scientific">Dokdonia pacifica</name>
    <dbReference type="NCBI Taxonomy" id="1627892"/>
    <lineage>
        <taxon>Bacteria</taxon>
        <taxon>Pseudomonadati</taxon>
        <taxon>Bacteroidota</taxon>
        <taxon>Flavobacteriia</taxon>
        <taxon>Flavobacteriales</taxon>
        <taxon>Flavobacteriaceae</taxon>
        <taxon>Dokdonia</taxon>
    </lineage>
</organism>
<proteinExistence type="predicted"/>
<keyword evidence="1" id="KW-0472">Membrane</keyword>
<evidence type="ECO:0000313" key="2">
    <source>
        <dbReference type="EMBL" id="SNS24930.1"/>
    </source>
</evidence>